<reference evidence="9" key="2">
    <citation type="submission" date="2020-09" db="EMBL/GenBank/DDBJ databases">
        <authorList>
            <person name="Sun Q."/>
            <person name="Zhou Y."/>
        </authorList>
    </citation>
    <scope>NUCLEOTIDE SEQUENCE</scope>
    <source>
        <strain evidence="9">CGMCC 1.15330</strain>
    </source>
</reference>
<dbReference type="InterPro" id="IPR026392">
    <property type="entry name" value="Exo/Archaeosortase_dom"/>
</dbReference>
<dbReference type="NCBIfam" id="TIGR02602">
    <property type="entry name" value="8TM_EpsH"/>
    <property type="match status" value="1"/>
</dbReference>
<gene>
    <name evidence="9" type="ORF">GCM10011380_12290</name>
</gene>
<dbReference type="NCBIfam" id="TIGR04178">
    <property type="entry name" value="exo_archaeo"/>
    <property type="match status" value="1"/>
</dbReference>
<evidence type="ECO:0000256" key="8">
    <source>
        <dbReference type="SAM" id="Phobius"/>
    </source>
</evidence>
<dbReference type="GO" id="GO:0006508">
    <property type="term" value="P:proteolysis"/>
    <property type="evidence" value="ECO:0007669"/>
    <property type="project" value="UniProtKB-KW"/>
</dbReference>
<keyword evidence="7 8" id="KW-0472">Membrane</keyword>
<feature type="transmembrane region" description="Helical" evidence="8">
    <location>
        <begin position="304"/>
        <end position="324"/>
    </location>
</feature>
<dbReference type="Proteomes" id="UP000623067">
    <property type="component" value="Unassembled WGS sequence"/>
</dbReference>
<keyword evidence="6 8" id="KW-1133">Transmembrane helix</keyword>
<dbReference type="Pfam" id="PF09721">
    <property type="entry name" value="Exosortase_EpsH"/>
    <property type="match status" value="1"/>
</dbReference>
<name>A0A916T002_9SPHN</name>
<feature type="transmembrane region" description="Helical" evidence="8">
    <location>
        <begin position="230"/>
        <end position="254"/>
    </location>
</feature>
<keyword evidence="3" id="KW-0645">Protease</keyword>
<organism evidence="9 10">
    <name type="scientific">Sphingomonas metalli</name>
    <dbReference type="NCBI Taxonomy" id="1779358"/>
    <lineage>
        <taxon>Bacteria</taxon>
        <taxon>Pseudomonadati</taxon>
        <taxon>Pseudomonadota</taxon>
        <taxon>Alphaproteobacteria</taxon>
        <taxon>Sphingomonadales</taxon>
        <taxon>Sphingomonadaceae</taxon>
        <taxon>Sphingomonas</taxon>
    </lineage>
</organism>
<keyword evidence="5" id="KW-0378">Hydrolase</keyword>
<evidence type="ECO:0000256" key="1">
    <source>
        <dbReference type="ARBA" id="ARBA00004651"/>
    </source>
</evidence>
<dbReference type="GO" id="GO:0005886">
    <property type="term" value="C:plasma membrane"/>
    <property type="evidence" value="ECO:0007669"/>
    <property type="project" value="UniProtKB-SubCell"/>
</dbReference>
<evidence type="ECO:0000256" key="6">
    <source>
        <dbReference type="ARBA" id="ARBA00022989"/>
    </source>
</evidence>
<dbReference type="AlphaFoldDB" id="A0A916T002"/>
<evidence type="ECO:0000313" key="9">
    <source>
        <dbReference type="EMBL" id="GGB24292.1"/>
    </source>
</evidence>
<evidence type="ECO:0000256" key="7">
    <source>
        <dbReference type="ARBA" id="ARBA00023136"/>
    </source>
</evidence>
<evidence type="ECO:0000256" key="3">
    <source>
        <dbReference type="ARBA" id="ARBA00022670"/>
    </source>
</evidence>
<feature type="transmembrane region" description="Helical" evidence="8">
    <location>
        <begin position="204"/>
        <end position="224"/>
    </location>
</feature>
<reference evidence="9" key="1">
    <citation type="journal article" date="2014" name="Int. J. Syst. Evol. Microbiol.">
        <title>Complete genome sequence of Corynebacterium casei LMG S-19264T (=DSM 44701T), isolated from a smear-ripened cheese.</title>
        <authorList>
            <consortium name="US DOE Joint Genome Institute (JGI-PGF)"/>
            <person name="Walter F."/>
            <person name="Albersmeier A."/>
            <person name="Kalinowski J."/>
            <person name="Ruckert C."/>
        </authorList>
    </citation>
    <scope>NUCLEOTIDE SEQUENCE</scope>
    <source>
        <strain evidence="9">CGMCC 1.15330</strain>
    </source>
</reference>
<dbReference type="EMBL" id="BMIH01000002">
    <property type="protein sequence ID" value="GGB24292.1"/>
    <property type="molecule type" value="Genomic_DNA"/>
</dbReference>
<keyword evidence="10" id="KW-1185">Reference proteome</keyword>
<evidence type="ECO:0008006" key="11">
    <source>
        <dbReference type="Google" id="ProtNLM"/>
    </source>
</evidence>
<feature type="transmembrane region" description="Helical" evidence="8">
    <location>
        <begin position="144"/>
        <end position="163"/>
    </location>
</feature>
<feature type="transmembrane region" description="Helical" evidence="8">
    <location>
        <begin position="91"/>
        <end position="109"/>
    </location>
</feature>
<dbReference type="NCBIfam" id="NF035943">
    <property type="entry name" value="exosort_XrtV"/>
    <property type="match status" value="1"/>
</dbReference>
<evidence type="ECO:0000256" key="4">
    <source>
        <dbReference type="ARBA" id="ARBA00022692"/>
    </source>
</evidence>
<feature type="transmembrane region" description="Helical" evidence="8">
    <location>
        <begin position="59"/>
        <end position="79"/>
    </location>
</feature>
<evidence type="ECO:0000256" key="5">
    <source>
        <dbReference type="ARBA" id="ARBA00022801"/>
    </source>
</evidence>
<keyword evidence="2" id="KW-1003">Cell membrane</keyword>
<dbReference type="GO" id="GO:0008233">
    <property type="term" value="F:peptidase activity"/>
    <property type="evidence" value="ECO:0007669"/>
    <property type="project" value="UniProtKB-KW"/>
</dbReference>
<dbReference type="InterPro" id="IPR019127">
    <property type="entry name" value="Exosortase"/>
</dbReference>
<comment type="subcellular location">
    <subcellularLocation>
        <location evidence="1">Cell membrane</location>
        <topology evidence="1">Multi-pass membrane protein</topology>
    </subcellularLocation>
</comment>
<keyword evidence="4 8" id="KW-0812">Transmembrane</keyword>
<evidence type="ECO:0000313" key="10">
    <source>
        <dbReference type="Proteomes" id="UP000623067"/>
    </source>
</evidence>
<evidence type="ECO:0000256" key="2">
    <source>
        <dbReference type="ARBA" id="ARBA00022475"/>
    </source>
</evidence>
<feature type="transmembrane region" description="Helical" evidence="8">
    <location>
        <begin position="121"/>
        <end position="137"/>
    </location>
</feature>
<feature type="transmembrane region" description="Helical" evidence="8">
    <location>
        <begin position="266"/>
        <end position="292"/>
    </location>
</feature>
<dbReference type="InterPro" id="IPR013426">
    <property type="entry name" value="EpsH-like"/>
</dbReference>
<accession>A0A916T002</accession>
<proteinExistence type="predicted"/>
<comment type="caution">
    <text evidence="9">The sequence shown here is derived from an EMBL/GenBank/DDBJ whole genome shotgun (WGS) entry which is preliminary data.</text>
</comment>
<sequence>MDLSVSSHRASPQPDWPAAEGAVTVEAATAAHAGSPVARKGGSGGHNPWVNGIQAVWNAFRRAPIFWVGVVMLAAPTLIDLASRGWGTDQAAHAPIVFATAIWLFALSARDAIAAMKAPKAWHAVLALAPGLLLYVAARITGLLEVRGLAAYISLIAVLYAIGGKRVLGVLWFPILYSIFLIPIPDTFVDIATQPVKLAISKSVVGLLAAVGYPVATSGVSIYIGQFELLIAAACAGLNSLISLTAIGSFYVYLRHNASWRYTLLLVALIFPIAVFANFLRVMILVLLTYHAGEAVAQGFLHEAAGLFMFVASVLTIFAVDKLFTAVGRRMGWMKA</sequence>
<protein>
    <recommendedName>
        <fullName evidence="11">Exosortase</fullName>
    </recommendedName>
</protein>